<dbReference type="GO" id="GO:0043015">
    <property type="term" value="F:gamma-tubulin binding"/>
    <property type="evidence" value="ECO:0007669"/>
    <property type="project" value="EnsemblMetazoa"/>
</dbReference>
<feature type="region of interest" description="Disordered" evidence="6">
    <location>
        <begin position="703"/>
        <end position="727"/>
    </location>
</feature>
<evidence type="ECO:0000256" key="1">
    <source>
        <dbReference type="ARBA" id="ARBA00004245"/>
    </source>
</evidence>
<comment type="similarity">
    <text evidence="2">Belongs to the TUBGCP family.</text>
</comment>
<accession>A0A0J9R2E7</accession>
<evidence type="ECO:0000313" key="9">
    <source>
        <dbReference type="EMBL" id="KMY90412.1"/>
    </source>
</evidence>
<evidence type="ECO:0000256" key="2">
    <source>
        <dbReference type="ARBA" id="ARBA00010337"/>
    </source>
</evidence>
<dbReference type="Proteomes" id="UP000035880">
    <property type="component" value="Chromosome 2L"/>
</dbReference>
<evidence type="ECO:0000259" key="7">
    <source>
        <dbReference type="Pfam" id="PF04130"/>
    </source>
</evidence>
<dbReference type="Pfam" id="PF17681">
    <property type="entry name" value="GCP_N_terminal"/>
    <property type="match status" value="1"/>
</dbReference>
<evidence type="ECO:0000256" key="3">
    <source>
        <dbReference type="ARBA" id="ARBA00022490"/>
    </source>
</evidence>
<reference evidence="9" key="3">
    <citation type="submission" date="2015-04" db="EMBL/GenBank/DDBJ databases">
        <authorList>
            <consortium name="FlyBase"/>
        </authorList>
    </citation>
    <scope>NUCLEOTIDE SEQUENCE</scope>
    <source>
        <strain evidence="9">W501</strain>
    </source>
</reference>
<proteinExistence type="inferred from homology"/>
<reference evidence="9" key="1">
    <citation type="journal article" date="2013" name="Genome Res.">
        <title>A second-generation assembly of the Drosophila simulans genome provides new insights into patterns of lineage-specific divergence.</title>
        <authorList>
            <person name="Hu T.T."/>
            <person name="Eisen M.B."/>
            <person name="Thornton K.R."/>
            <person name="Andolfatto P."/>
        </authorList>
    </citation>
    <scope>NUCLEOTIDE SEQUENCE [LARGE SCALE GENOMIC DNA]</scope>
    <source>
        <strain evidence="9">W501</strain>
    </source>
</reference>
<feature type="compositionally biased region" description="Basic and acidic residues" evidence="6">
    <location>
        <begin position="517"/>
        <end position="526"/>
    </location>
</feature>
<feature type="domain" description="Gamma tubulin complex component C-terminal" evidence="7">
    <location>
        <begin position="1627"/>
        <end position="1930"/>
    </location>
</feature>
<comment type="subcellular location">
    <subcellularLocation>
        <location evidence="1">Cytoplasm</location>
        <location evidence="1">Cytoskeleton</location>
    </subcellularLocation>
</comment>
<dbReference type="KEGG" id="dsi:Dsimw501_GD29563"/>
<feature type="compositionally biased region" description="Polar residues" evidence="6">
    <location>
        <begin position="703"/>
        <end position="718"/>
    </location>
</feature>
<dbReference type="Gene3D" id="1.20.120.1900">
    <property type="entry name" value="Gamma-tubulin complex, C-terminal domain"/>
    <property type="match status" value="1"/>
</dbReference>
<feature type="domain" description="Gamma tubulin complex component protein N-terminal" evidence="8">
    <location>
        <begin position="1335"/>
        <end position="1611"/>
    </location>
</feature>
<reference evidence="9" key="2">
    <citation type="submission" date="2014-06" db="EMBL/GenBank/DDBJ databases">
        <authorList>
            <person name="Hu T."/>
            <person name="Eisen M.B."/>
            <person name="Thornton K.R."/>
            <person name="Andolfatto P."/>
        </authorList>
    </citation>
    <scope>NUCLEOTIDE SEQUENCE</scope>
    <source>
        <strain evidence="9">W501</strain>
    </source>
</reference>
<feature type="compositionally biased region" description="Polar residues" evidence="6">
    <location>
        <begin position="528"/>
        <end position="554"/>
    </location>
</feature>
<dbReference type="Bgee" id="FBgn0270853">
    <property type="expression patterns" value="Expressed in male reproductive system and 2 other cell types or tissues"/>
</dbReference>
<gene>
    <name evidence="9" type="primary">Dsim\GD29563</name>
    <name evidence="9" type="ORF">Dsimw501_GD29563</name>
</gene>
<dbReference type="OrthoDB" id="66546at2759"/>
<evidence type="ECO:0000256" key="4">
    <source>
        <dbReference type="ARBA" id="ARBA00022701"/>
    </source>
</evidence>
<dbReference type="GO" id="GO:0005829">
    <property type="term" value="C:cytosol"/>
    <property type="evidence" value="ECO:0007669"/>
    <property type="project" value="EnsemblMetazoa"/>
</dbReference>
<dbReference type="Pfam" id="PF04130">
    <property type="entry name" value="GCP_C_terminal"/>
    <property type="match status" value="1"/>
</dbReference>
<evidence type="ECO:0000259" key="8">
    <source>
        <dbReference type="Pfam" id="PF17681"/>
    </source>
</evidence>
<dbReference type="InterPro" id="IPR041470">
    <property type="entry name" value="GCP_N"/>
</dbReference>
<name>A0A0J9R2E7_DROSI</name>
<feature type="region of interest" description="Disordered" evidence="6">
    <location>
        <begin position="517"/>
        <end position="554"/>
    </location>
</feature>
<sequence>METQTFKIKLDKEMAEYFSQPPGEDGDSEAYDLHMGILELSVSIGNFTHDVEKSLNYIAASSTTLKCSFDLELLNDFRIKFEQMEQGMDPEERALHDTRGNLFMRLYNELADKEPDEIKRCEFLKLFYDLFDSNKAPQESPTSRIEVSDSIHGQDQRIREPINRSPDAKEICSDSKIDMYLESKIFRNEANTHGLAMILDLNKEICYQDKKEELCQVHTEIAYVEGYSLMNSYAAIITCPMGIKIDYGIAILSELKVISAEPKNSKTDLKMETISSNVHENKISILLDDYLANISLIDLHVEGYSLMERYALIITRSMGIRIDNGIAMLSELKDISAEPKDSKTDLKMETISSNVHENNISIASDDYLANISLIDVQVEGHSLMESYAGIMTCPMGIRIDNGISFNCEVILAVDDYIDCVSSMEPVDSSSKYNFIVVSSVVPNEQGLKSVNEQVIDTNMMKGIHDGTEEMNDELPEKVEVSNDVEDTNINSLIFDEADALNDPKNETYSAFADDLSKINKPEKPEPRTSINSDFNQYDSNRSTQPLPYNTTASCSMKSSYKGASKIPIRNNSRKSPFDALKNGTGKFSENQCNKITIDASSEPVEMDNDGKSTLQEIDLKSPKLEDQTLSQLRQAVSDVKVNILKEVDKSLEVTFKKSSDILLSNSSREIVKSEMKNFGRNSRFTDELRLQHSETRSQNIYRHNNSATQNKSCKSLPNASPRRKLNKSSPKFIKRNQTARLNKKMVKCDDDPDDINSPRDINDNCKDCSLAKNSLDLKTSPEKSEQFFAEEGSKKIIELSISKSTQSFIELEQYVRNSINDDIADQIEDLKDLSLSTYKLCVDTCGDGFDLDNQEKISPTCSQKNQTVRDIRLNVLDEKDIVCICKDNHSGQRLCGGGVQKSEDLGSLSLRIDECTELGRRINPGELMEFVDEKVISPTLSQLSQRSNLLKLQVLKTMDEVLSNVSALNNTIIDEEVEIDTPMLVESLCEASNEDLNINISEGIADISPMPTPGHPPDEQDELSPILGQISKTVSDVKINILNEVDKSLSEITLKSVSAILKKRKFKEYFSNQHNQDLDYTTDECTLLDLSGESVVNLSPSRNVDTFISEWTQKNPSDAILGKQFPKYVRHTSETSELSECSERRSLSRNSNQTLYLCKSCNVKVNYSEVVDKYFAEGLCISKKKCKVAERNDLSNLESKSRSRWHHQRYIIAAPRAIIKSFKSNPAYGWSPDDPNAPDFYEQLDQFVEVTGQKKYRADCDIITASLQPRLSRALKCIIRQAPKNTSYPDLISIVGVVQLEQLLTKKERAAYESLRWQLRDKGDQDLSAESLFTDALHGMMGYGSPHLKLSSLTGRLLLRSPHHQDSISESYLLLAFGHLGYFYRELKEHQVRLAEQGDTAVALRKCLQKYLLNFHQFYDVQKKNPSSLLTLYRKTRDFQRNFEWLLEVFNNVQKAESIVVYLYEESSRRTGYQRNLLLKWLKLVIQPFIYNLHKWLLNGRLPYTTNRDMFLIEQTNYLKIDEFWEKRYRITESFSGIFDLQLSEILISVGKTVEYSEKYLGINVESCVPRNEVRCMLIDTFDKLIRHGDQEPLYNFVRNLHLEISSKVLKNLEMTKTNPEYLFSELHKYIMLTDLNFTMEFINALESVLGEPESSFDIQLFNEIKNKMLHKPVSDIYIDKSESEGSRCWSKLILRWRIPTHWRALLGEDSKAYEVIFTAMWRFHYVNYVLNEGVHRKQILFKKHIECKYFEGLNDTLKCFSKLINACMRLMNVLREYFLDYLLEPAFARLLWCCKNAITVDELLVANRKYLKTIILGCLQSKNLRKYLERLYDLILQLDNKQRKFLRLSQTTVEYVIRVRKEQPQNIFSTYYRERMLQFRWTCQNYSDVINELQAQFDSAMINFLLSLQLADEDLLRGLAKRLDPDHYYMEKDNRLDLVQYFEFRRKLERKRSQ</sequence>
<keyword evidence="5" id="KW-0206">Cytoskeleton</keyword>
<dbReference type="InterPro" id="IPR042241">
    <property type="entry name" value="GCP_C_sf"/>
</dbReference>
<protein>
    <submittedName>
        <fullName evidence="9">Uncharacterized protein</fullName>
    </submittedName>
</protein>
<dbReference type="EMBL" id="CM002910">
    <property type="protein sequence ID" value="KMY90412.1"/>
    <property type="molecule type" value="Genomic_DNA"/>
</dbReference>
<evidence type="ECO:0000256" key="6">
    <source>
        <dbReference type="SAM" id="MobiDB-lite"/>
    </source>
</evidence>
<dbReference type="InterPro" id="IPR040457">
    <property type="entry name" value="GCP_C"/>
</dbReference>
<dbReference type="GO" id="GO:0005814">
    <property type="term" value="C:centriole"/>
    <property type="evidence" value="ECO:0007669"/>
    <property type="project" value="EnsemblMetazoa"/>
</dbReference>
<evidence type="ECO:0000256" key="5">
    <source>
        <dbReference type="ARBA" id="ARBA00023212"/>
    </source>
</evidence>
<dbReference type="GO" id="GO:0005874">
    <property type="term" value="C:microtubule"/>
    <property type="evidence" value="ECO:0007669"/>
    <property type="project" value="UniProtKB-KW"/>
</dbReference>
<organism evidence="9">
    <name type="scientific">Drosophila simulans</name>
    <name type="common">Fruit fly</name>
    <dbReference type="NCBI Taxonomy" id="7240"/>
    <lineage>
        <taxon>Eukaryota</taxon>
        <taxon>Metazoa</taxon>
        <taxon>Ecdysozoa</taxon>
        <taxon>Arthropoda</taxon>
        <taxon>Hexapoda</taxon>
        <taxon>Insecta</taxon>
        <taxon>Pterygota</taxon>
        <taxon>Neoptera</taxon>
        <taxon>Endopterygota</taxon>
        <taxon>Diptera</taxon>
        <taxon>Brachycera</taxon>
        <taxon>Muscomorpha</taxon>
        <taxon>Ephydroidea</taxon>
        <taxon>Drosophilidae</taxon>
        <taxon>Drosophila</taxon>
        <taxon>Sophophora</taxon>
    </lineage>
</organism>
<keyword evidence="4" id="KW-0493">Microtubule</keyword>
<keyword evidence="3" id="KW-0963">Cytoplasm</keyword>